<dbReference type="OrthoDB" id="9797134at2"/>
<proteinExistence type="inferred from homology"/>
<comment type="caution">
    <text evidence="7">The sequence shown here is derived from an EMBL/GenBank/DDBJ whole genome shotgun (WGS) entry which is preliminary data.</text>
</comment>
<organism evidence="7 8">
    <name type="scientific">Marinimicrobium koreense</name>
    <dbReference type="NCBI Taxonomy" id="306545"/>
    <lineage>
        <taxon>Bacteria</taxon>
        <taxon>Pseudomonadati</taxon>
        <taxon>Pseudomonadota</taxon>
        <taxon>Gammaproteobacteria</taxon>
        <taxon>Cellvibrionales</taxon>
        <taxon>Cellvibrionaceae</taxon>
        <taxon>Marinimicrobium</taxon>
    </lineage>
</organism>
<dbReference type="GO" id="GO:0016987">
    <property type="term" value="F:sigma factor activity"/>
    <property type="evidence" value="ECO:0007669"/>
    <property type="project" value="UniProtKB-KW"/>
</dbReference>
<name>A0A3N1NPM3_9GAMM</name>
<dbReference type="Gene3D" id="1.10.1740.10">
    <property type="match status" value="1"/>
</dbReference>
<dbReference type="PANTHER" id="PTHR43133">
    <property type="entry name" value="RNA POLYMERASE ECF-TYPE SIGMA FACTO"/>
    <property type="match status" value="1"/>
</dbReference>
<dbReference type="InterPro" id="IPR013325">
    <property type="entry name" value="RNA_pol_sigma_r2"/>
</dbReference>
<evidence type="ECO:0000259" key="6">
    <source>
        <dbReference type="Pfam" id="PF08281"/>
    </source>
</evidence>
<keyword evidence="3" id="KW-0731">Sigma factor</keyword>
<evidence type="ECO:0000256" key="3">
    <source>
        <dbReference type="ARBA" id="ARBA00023082"/>
    </source>
</evidence>
<dbReference type="Pfam" id="PF04542">
    <property type="entry name" value="Sigma70_r2"/>
    <property type="match status" value="1"/>
</dbReference>
<gene>
    <name evidence="7" type="ORF">EDC38_3119</name>
</gene>
<evidence type="ECO:0000256" key="2">
    <source>
        <dbReference type="ARBA" id="ARBA00023015"/>
    </source>
</evidence>
<dbReference type="RefSeq" id="WP_123639454.1">
    <property type="nucleotide sequence ID" value="NZ_RJUK01000003.1"/>
</dbReference>
<reference evidence="7 8" key="1">
    <citation type="submission" date="2018-11" db="EMBL/GenBank/DDBJ databases">
        <title>Genomic Encyclopedia of Type Strains, Phase IV (KMG-IV): sequencing the most valuable type-strain genomes for metagenomic binning, comparative biology and taxonomic classification.</title>
        <authorList>
            <person name="Goeker M."/>
        </authorList>
    </citation>
    <scope>NUCLEOTIDE SEQUENCE [LARGE SCALE GENOMIC DNA]</scope>
    <source>
        <strain evidence="7 8">DSM 16974</strain>
    </source>
</reference>
<dbReference type="InterPro" id="IPR036388">
    <property type="entry name" value="WH-like_DNA-bd_sf"/>
</dbReference>
<sequence>MALSEQDTDEQLLLAMAGGEMEAMSAFYRRHETRLYRYLMAKLNDSFVAADLLNEVMLEVWRSAARFAGRSKVTTWMFGIAHNKVLTHWRKLGVREFIEVDDTLADETPTADLEQALSAVKDAERVRAGMQTLSPPHREVLHLVFFEELDYAEIGRILSIPEGTVKSRVYHAKNLLKKQLARAMRSS</sequence>
<dbReference type="SUPFAM" id="SSF88659">
    <property type="entry name" value="Sigma3 and sigma4 domains of RNA polymerase sigma factors"/>
    <property type="match status" value="1"/>
</dbReference>
<dbReference type="GO" id="GO:0003677">
    <property type="term" value="F:DNA binding"/>
    <property type="evidence" value="ECO:0007669"/>
    <property type="project" value="InterPro"/>
</dbReference>
<dbReference type="InterPro" id="IPR007627">
    <property type="entry name" value="RNA_pol_sigma70_r2"/>
</dbReference>
<dbReference type="Gene3D" id="1.10.10.10">
    <property type="entry name" value="Winged helix-like DNA-binding domain superfamily/Winged helix DNA-binding domain"/>
    <property type="match status" value="1"/>
</dbReference>
<dbReference type="Pfam" id="PF08281">
    <property type="entry name" value="Sigma70_r4_2"/>
    <property type="match status" value="1"/>
</dbReference>
<evidence type="ECO:0000313" key="8">
    <source>
        <dbReference type="Proteomes" id="UP000273643"/>
    </source>
</evidence>
<comment type="similarity">
    <text evidence="1">Belongs to the sigma-70 factor family. ECF subfamily.</text>
</comment>
<evidence type="ECO:0000259" key="5">
    <source>
        <dbReference type="Pfam" id="PF04542"/>
    </source>
</evidence>
<keyword evidence="4" id="KW-0804">Transcription</keyword>
<dbReference type="AlphaFoldDB" id="A0A3N1NPM3"/>
<dbReference type="InterPro" id="IPR013324">
    <property type="entry name" value="RNA_pol_sigma_r3/r4-like"/>
</dbReference>
<dbReference type="InterPro" id="IPR014284">
    <property type="entry name" value="RNA_pol_sigma-70_dom"/>
</dbReference>
<dbReference type="EMBL" id="RJUK01000003">
    <property type="protein sequence ID" value="ROQ18145.1"/>
    <property type="molecule type" value="Genomic_DNA"/>
</dbReference>
<evidence type="ECO:0000313" key="7">
    <source>
        <dbReference type="EMBL" id="ROQ18145.1"/>
    </source>
</evidence>
<protein>
    <submittedName>
        <fullName evidence="7">RNA polymerase sigma-70 factor (ECF subfamily)</fullName>
    </submittedName>
</protein>
<evidence type="ECO:0000256" key="4">
    <source>
        <dbReference type="ARBA" id="ARBA00023163"/>
    </source>
</evidence>
<dbReference type="GO" id="GO:0006352">
    <property type="term" value="P:DNA-templated transcription initiation"/>
    <property type="evidence" value="ECO:0007669"/>
    <property type="project" value="InterPro"/>
</dbReference>
<dbReference type="SUPFAM" id="SSF88946">
    <property type="entry name" value="Sigma2 domain of RNA polymerase sigma factors"/>
    <property type="match status" value="1"/>
</dbReference>
<accession>A0A3N1NPM3</accession>
<keyword evidence="8" id="KW-1185">Reference proteome</keyword>
<feature type="domain" description="RNA polymerase sigma factor 70 region 4 type 2" evidence="6">
    <location>
        <begin position="125"/>
        <end position="174"/>
    </location>
</feature>
<dbReference type="InterPro" id="IPR013249">
    <property type="entry name" value="RNA_pol_sigma70_r4_t2"/>
</dbReference>
<dbReference type="NCBIfam" id="TIGR02937">
    <property type="entry name" value="sigma70-ECF"/>
    <property type="match status" value="1"/>
</dbReference>
<dbReference type="CDD" id="cd06171">
    <property type="entry name" value="Sigma70_r4"/>
    <property type="match status" value="1"/>
</dbReference>
<dbReference type="Proteomes" id="UP000273643">
    <property type="component" value="Unassembled WGS sequence"/>
</dbReference>
<keyword evidence="2" id="KW-0805">Transcription regulation</keyword>
<dbReference type="PANTHER" id="PTHR43133:SF32">
    <property type="entry name" value="BLR3042 PROTEIN"/>
    <property type="match status" value="1"/>
</dbReference>
<evidence type="ECO:0000256" key="1">
    <source>
        <dbReference type="ARBA" id="ARBA00010641"/>
    </source>
</evidence>
<dbReference type="InterPro" id="IPR039425">
    <property type="entry name" value="RNA_pol_sigma-70-like"/>
</dbReference>
<feature type="domain" description="RNA polymerase sigma-70 region 2" evidence="5">
    <location>
        <begin position="27"/>
        <end position="92"/>
    </location>
</feature>